<evidence type="ECO:0000256" key="1">
    <source>
        <dbReference type="SAM" id="Phobius"/>
    </source>
</evidence>
<name>A0AA97HQL3_9FLAO</name>
<dbReference type="KEGG" id="hws:RNZ46_10885"/>
<dbReference type="Pfam" id="PF05656">
    <property type="entry name" value="DUF805"/>
    <property type="match status" value="1"/>
</dbReference>
<dbReference type="PANTHER" id="PTHR34980">
    <property type="entry name" value="INNER MEMBRANE PROTEIN-RELATED-RELATED"/>
    <property type="match status" value="1"/>
</dbReference>
<keyword evidence="1" id="KW-0812">Transmembrane</keyword>
<dbReference type="AlphaFoldDB" id="A0AA97HQL3"/>
<protein>
    <submittedName>
        <fullName evidence="2">DUF805 domain-containing protein</fullName>
    </submittedName>
</protein>
<feature type="transmembrane region" description="Helical" evidence="1">
    <location>
        <begin position="45"/>
        <end position="63"/>
    </location>
</feature>
<dbReference type="GO" id="GO:0005886">
    <property type="term" value="C:plasma membrane"/>
    <property type="evidence" value="ECO:0007669"/>
    <property type="project" value="TreeGrafter"/>
</dbReference>
<dbReference type="InterPro" id="IPR008523">
    <property type="entry name" value="DUF805"/>
</dbReference>
<organism evidence="2 3">
    <name type="scientific">Hwangdonia lutea</name>
    <dbReference type="NCBI Taxonomy" id="3075823"/>
    <lineage>
        <taxon>Bacteria</taxon>
        <taxon>Pseudomonadati</taxon>
        <taxon>Bacteroidota</taxon>
        <taxon>Flavobacteriia</taxon>
        <taxon>Flavobacteriales</taxon>
        <taxon>Flavobacteriaceae</taxon>
        <taxon>Hwangdonia</taxon>
    </lineage>
</organism>
<evidence type="ECO:0000313" key="3">
    <source>
        <dbReference type="Proteomes" id="UP001302486"/>
    </source>
</evidence>
<dbReference type="EMBL" id="CP136521">
    <property type="protein sequence ID" value="WOD42498.1"/>
    <property type="molecule type" value="Genomic_DNA"/>
</dbReference>
<accession>A0AA97HQL3</accession>
<reference evidence="3" key="1">
    <citation type="submission" date="2024-06" db="EMBL/GenBank/DDBJ databases">
        <title>Hwangdonia haimaensis gen. nov., sp. nov., a member of the family Flavobacteriaceae isolated from the haima cold seep.</title>
        <authorList>
            <person name="Li J."/>
        </authorList>
    </citation>
    <scope>NUCLEOTIDE SEQUENCE [LARGE SCALE GENOMIC DNA]</scope>
    <source>
        <strain evidence="3">SCSIO 19198</strain>
    </source>
</reference>
<proteinExistence type="predicted"/>
<gene>
    <name evidence="2" type="ORF">RNZ46_10885</name>
</gene>
<keyword evidence="3" id="KW-1185">Reference proteome</keyword>
<sequence>MFKNILSSDGRIRRTEYCLTYLGYILIINGTAFLSGYYSFEYADYLEIAIIIPLFYILIVQGAKRCHDRGNSGWYQLIPFYQLWMFFADGNFGPNEYGNNPKGKGNHDEINEIGKQIENE</sequence>
<keyword evidence="1" id="KW-1133">Transmembrane helix</keyword>
<feature type="transmembrane region" description="Helical" evidence="1">
    <location>
        <begin position="21"/>
        <end position="39"/>
    </location>
</feature>
<keyword evidence="1" id="KW-0472">Membrane</keyword>
<evidence type="ECO:0000313" key="2">
    <source>
        <dbReference type="EMBL" id="WOD42498.1"/>
    </source>
</evidence>
<dbReference type="Proteomes" id="UP001302486">
    <property type="component" value="Chromosome"/>
</dbReference>
<dbReference type="RefSeq" id="WP_316982229.1">
    <property type="nucleotide sequence ID" value="NZ_CP136521.1"/>
</dbReference>